<dbReference type="SFLD" id="SFLDG01180">
    <property type="entry name" value="SUF1"/>
    <property type="match status" value="1"/>
</dbReference>
<dbReference type="AlphaFoldDB" id="A0A5N5DAZ6"/>
<dbReference type="InterPro" id="IPR012336">
    <property type="entry name" value="Thioredoxin-like_fold"/>
</dbReference>
<dbReference type="InterPro" id="IPR036282">
    <property type="entry name" value="Glutathione-S-Trfase_C_sf"/>
</dbReference>
<dbReference type="InterPro" id="IPR026928">
    <property type="entry name" value="FAX/IsoI-like"/>
</dbReference>
<dbReference type="InterPro" id="IPR036249">
    <property type="entry name" value="Thioredoxin-like_sf"/>
</dbReference>
<gene>
    <name evidence="3" type="ORF">DBV05_g6343</name>
</gene>
<accession>A0A5N5DAZ6</accession>
<dbReference type="InterPro" id="IPR040079">
    <property type="entry name" value="Glutathione_S-Trfase"/>
</dbReference>
<dbReference type="OrthoDB" id="5809458at2759"/>
<dbReference type="SUPFAM" id="SSF52833">
    <property type="entry name" value="Thioredoxin-like"/>
    <property type="match status" value="1"/>
</dbReference>
<dbReference type="SFLD" id="SFLDG01200">
    <property type="entry name" value="SUF1.1"/>
    <property type="match status" value="1"/>
</dbReference>
<dbReference type="Proteomes" id="UP000325902">
    <property type="component" value="Unassembled WGS sequence"/>
</dbReference>
<dbReference type="Pfam" id="PF17172">
    <property type="entry name" value="GST_N_4"/>
    <property type="match status" value="1"/>
</dbReference>
<organism evidence="3 4">
    <name type="scientific">Lasiodiplodia theobromae</name>
    <dbReference type="NCBI Taxonomy" id="45133"/>
    <lineage>
        <taxon>Eukaryota</taxon>
        <taxon>Fungi</taxon>
        <taxon>Dikarya</taxon>
        <taxon>Ascomycota</taxon>
        <taxon>Pezizomycotina</taxon>
        <taxon>Dothideomycetes</taxon>
        <taxon>Dothideomycetes incertae sedis</taxon>
        <taxon>Botryosphaeriales</taxon>
        <taxon>Botryosphaeriaceae</taxon>
        <taxon>Lasiodiplodia</taxon>
    </lineage>
</organism>
<evidence type="ECO:0000259" key="2">
    <source>
        <dbReference type="Pfam" id="PF17172"/>
    </source>
</evidence>
<evidence type="ECO:0000256" key="1">
    <source>
        <dbReference type="ARBA" id="ARBA00006475"/>
    </source>
</evidence>
<comment type="caution">
    <text evidence="3">The sequence shown here is derived from an EMBL/GenBank/DDBJ whole genome shotgun (WGS) entry which is preliminary data.</text>
</comment>
<protein>
    <recommendedName>
        <fullName evidence="2">Thioredoxin-like fold domain-containing protein</fullName>
    </recommendedName>
</protein>
<dbReference type="PANTHER" id="PTHR12289:SF41">
    <property type="entry name" value="FAILED AXON CONNECTIONS-RELATED"/>
    <property type="match status" value="1"/>
</dbReference>
<comment type="similarity">
    <text evidence="1">Belongs to the FAX family.</text>
</comment>
<feature type="domain" description="Thioredoxin-like fold" evidence="2">
    <location>
        <begin position="23"/>
        <end position="118"/>
    </location>
</feature>
<evidence type="ECO:0000313" key="4">
    <source>
        <dbReference type="Proteomes" id="UP000325902"/>
    </source>
</evidence>
<reference evidence="3 4" key="1">
    <citation type="journal article" date="2019" name="Sci. Rep.">
        <title>A multi-omics analysis of the grapevine pathogen Lasiodiplodia theobromae reveals that temperature affects the expression of virulence- and pathogenicity-related genes.</title>
        <authorList>
            <person name="Felix C."/>
            <person name="Meneses R."/>
            <person name="Goncalves M.F.M."/>
            <person name="Tilleman L."/>
            <person name="Duarte A.S."/>
            <person name="Jorrin-Novo J.V."/>
            <person name="Van de Peer Y."/>
            <person name="Deforce D."/>
            <person name="Van Nieuwerburgh F."/>
            <person name="Esteves A.C."/>
            <person name="Alves A."/>
        </authorList>
    </citation>
    <scope>NUCLEOTIDE SEQUENCE [LARGE SCALE GENOMIC DNA]</scope>
    <source>
        <strain evidence="3 4">LA-SOL3</strain>
    </source>
</reference>
<dbReference type="GO" id="GO:0005737">
    <property type="term" value="C:cytoplasm"/>
    <property type="evidence" value="ECO:0007669"/>
    <property type="project" value="TreeGrafter"/>
</dbReference>
<dbReference type="SFLD" id="SFLDS00019">
    <property type="entry name" value="Glutathione_Transferase_(cytos"/>
    <property type="match status" value="1"/>
</dbReference>
<keyword evidence="4" id="KW-1185">Reference proteome</keyword>
<name>A0A5N5DAZ6_9PEZI</name>
<dbReference type="EMBL" id="VCHE01000037">
    <property type="protein sequence ID" value="KAB2575013.1"/>
    <property type="molecule type" value="Genomic_DNA"/>
</dbReference>
<evidence type="ECO:0000313" key="3">
    <source>
        <dbReference type="EMBL" id="KAB2575013.1"/>
    </source>
</evidence>
<dbReference type="PANTHER" id="PTHR12289">
    <property type="entry name" value="METAXIN RELATED"/>
    <property type="match status" value="1"/>
</dbReference>
<sequence>MSPSPRATLYRGWDDPGNYVWSPFVTKVELRLRAAGVEYKVASGSVKSAPRGKIPYLTLDETESLSDSTLIIENMTSAGILPDINSMLTPPERAHDRALCALLEDKLYFYHSFERWVQNYYVMRDHVLGTLQYPVRVVVGMLIYRGIKSTLHGQGTGRFTAEEIAAFRRQIWESFDDLLREAKRKQGGATDREKPFWIMGGDHPTEADMVLFGFVVSVLMCTAAPESQEVVRSFPTILEYAGRIHDRFFPDYRRWE</sequence>
<dbReference type="InterPro" id="IPR050931">
    <property type="entry name" value="Mito_Protein_Transport_Metaxin"/>
</dbReference>
<dbReference type="Gene3D" id="3.40.30.10">
    <property type="entry name" value="Glutaredoxin"/>
    <property type="match status" value="1"/>
</dbReference>
<proteinExistence type="inferred from homology"/>
<dbReference type="SUPFAM" id="SSF47616">
    <property type="entry name" value="GST C-terminal domain-like"/>
    <property type="match status" value="1"/>
</dbReference>